<evidence type="ECO:0000313" key="4">
    <source>
        <dbReference type="Proteomes" id="UP000248924"/>
    </source>
</evidence>
<dbReference type="Gene3D" id="1.25.40.10">
    <property type="entry name" value="Tetratricopeptide repeat domain"/>
    <property type="match status" value="3"/>
</dbReference>
<proteinExistence type="predicted"/>
<dbReference type="PANTHER" id="PTHR35807">
    <property type="entry name" value="TRANSCRIPTIONAL REGULATOR REDD-RELATED"/>
    <property type="match status" value="1"/>
</dbReference>
<comment type="caution">
    <text evidence="3">The sequence shown here is derived from an EMBL/GenBank/DDBJ whole genome shotgun (WGS) entry which is preliminary data.</text>
</comment>
<name>A0A2W2EA84_9ACTN</name>
<keyword evidence="4" id="KW-1185">Reference proteome</keyword>
<dbReference type="SUPFAM" id="SSF48452">
    <property type="entry name" value="TPR-like"/>
    <property type="match status" value="3"/>
</dbReference>
<dbReference type="Pfam" id="PF03704">
    <property type="entry name" value="BTAD"/>
    <property type="match status" value="1"/>
</dbReference>
<dbReference type="OrthoDB" id="134985at2"/>
<dbReference type="GO" id="GO:0006355">
    <property type="term" value="P:regulation of DNA-templated transcription"/>
    <property type="evidence" value="ECO:0007669"/>
    <property type="project" value="InterPro"/>
</dbReference>
<dbReference type="InterPro" id="IPR036388">
    <property type="entry name" value="WH-like_DNA-bd_sf"/>
</dbReference>
<feature type="region of interest" description="Disordered" evidence="1">
    <location>
        <begin position="575"/>
        <end position="597"/>
    </location>
</feature>
<evidence type="ECO:0000256" key="1">
    <source>
        <dbReference type="SAM" id="MobiDB-lite"/>
    </source>
</evidence>
<feature type="compositionally biased region" description="Low complexity" evidence="1">
    <location>
        <begin position="588"/>
        <end position="597"/>
    </location>
</feature>
<dbReference type="GO" id="GO:0003677">
    <property type="term" value="F:DNA binding"/>
    <property type="evidence" value="ECO:0007669"/>
    <property type="project" value="InterPro"/>
</dbReference>
<dbReference type="InterPro" id="IPR016032">
    <property type="entry name" value="Sig_transdc_resp-reg_C-effctor"/>
</dbReference>
<dbReference type="InterPro" id="IPR051677">
    <property type="entry name" value="AfsR-DnrI-RedD_regulator"/>
</dbReference>
<dbReference type="InterPro" id="IPR005158">
    <property type="entry name" value="BTAD"/>
</dbReference>
<dbReference type="EMBL" id="POTY01000033">
    <property type="protein sequence ID" value="PZG21166.1"/>
    <property type="molecule type" value="Genomic_DNA"/>
</dbReference>
<evidence type="ECO:0000313" key="3">
    <source>
        <dbReference type="EMBL" id="PZG21166.1"/>
    </source>
</evidence>
<evidence type="ECO:0000259" key="2">
    <source>
        <dbReference type="SMART" id="SM01043"/>
    </source>
</evidence>
<reference evidence="3 4" key="1">
    <citation type="submission" date="2018-01" db="EMBL/GenBank/DDBJ databases">
        <title>Draft genome sequence of Jishengella sp. NA12.</title>
        <authorList>
            <person name="Sahin N."/>
            <person name="Ay H."/>
            <person name="Saygin H."/>
        </authorList>
    </citation>
    <scope>NUCLEOTIDE SEQUENCE [LARGE SCALE GENOMIC DNA]</scope>
    <source>
        <strain evidence="3 4">NA12</strain>
    </source>
</reference>
<dbReference type="Proteomes" id="UP000248924">
    <property type="component" value="Unassembled WGS sequence"/>
</dbReference>
<dbReference type="AlphaFoldDB" id="A0A2W2EA84"/>
<dbReference type="SMART" id="SM00028">
    <property type="entry name" value="TPR"/>
    <property type="match status" value="3"/>
</dbReference>
<organism evidence="3 4">
    <name type="scientific">Micromonospora craterilacus</name>
    <dbReference type="NCBI Taxonomy" id="1655439"/>
    <lineage>
        <taxon>Bacteria</taxon>
        <taxon>Bacillati</taxon>
        <taxon>Actinomycetota</taxon>
        <taxon>Actinomycetes</taxon>
        <taxon>Micromonosporales</taxon>
        <taxon>Micromonosporaceae</taxon>
        <taxon>Micromonospora</taxon>
    </lineage>
</organism>
<dbReference type="SMART" id="SM01043">
    <property type="entry name" value="BTAD"/>
    <property type="match status" value="1"/>
</dbReference>
<dbReference type="InterPro" id="IPR011990">
    <property type="entry name" value="TPR-like_helical_dom_sf"/>
</dbReference>
<sequence length="724" mass="77153">MTADTGGPDMLDVLVPIEAAIRDGQYDEALRQLAAVPAAVPLPAALAWRLGVLLHQRGRFDAADSCYQRAELDLDDQHRASADQAQVLAGWAATRWAKGDQVRTRHLATEAVRVAEQSGDDAAMAAAYLAQALAAFGDGDRAGNEHAYARALAAAERAGDFGQQLRIRCNVGSRLVEEGRYRPAVEELDEAVRLGELLGHQMLLALALHNRAEAWLGLGDLRRARSDADEALARWQRAGSPLAAFGLTLTARVHRVRGATQQAVAAYRAALAMGEPDGNAQVLVEACAGLARISYADDPVAAARHAERALSMPSAAGPTVAELAAGWVALCSGDPQTALRYGERVRSEAGRRRDAAGLAEAMELVTLAAHRTSPGTNSTRAVRRLLADLAEAATIWAELGNEFGLATNALLQARLSDDRVAEEVAYERLRQIGVQEGGWHVAGPLAAIGPTPVPEVEVQTLGQFTVRLAGTPVPVRSWQSRKARDLLSMVAGQLGKPVAREALATALWPQARTEVALRRLSVLISTVRGVLDPDRRHPADRYLATDPATVRIDPAHVAVDAVRFYEAARAAIAADSASTPKAPPSGSPDPAGATAADGDTRLVSRLEAVVAMYTGDLCDDGEIVGDAVWRPRAVLADLHRETIHRLARRCLRLGRAEAAIGWYLRLTAEDGYDEPAHLGLVSALSAVGRHGEASRRYQEYAARMREIGVEPATSAPPGAGPRRA</sequence>
<dbReference type="InterPro" id="IPR019734">
    <property type="entry name" value="TPR_rpt"/>
</dbReference>
<dbReference type="Gene3D" id="1.10.10.10">
    <property type="entry name" value="Winged helix-like DNA-binding domain superfamily/Winged helix DNA-binding domain"/>
    <property type="match status" value="1"/>
</dbReference>
<dbReference type="RefSeq" id="WP_111213157.1">
    <property type="nucleotide sequence ID" value="NZ_POTY01000033.1"/>
</dbReference>
<dbReference type="SUPFAM" id="SSF46894">
    <property type="entry name" value="C-terminal effector domain of the bipartite response regulators"/>
    <property type="match status" value="1"/>
</dbReference>
<accession>A0A2W2EA84</accession>
<gene>
    <name evidence="3" type="ORF">C1I95_08090</name>
</gene>
<protein>
    <recommendedName>
        <fullName evidence="2">Bacterial transcriptional activator domain-containing protein</fullName>
    </recommendedName>
</protein>
<feature type="domain" description="Bacterial transcriptional activator" evidence="2">
    <location>
        <begin position="559"/>
        <end position="716"/>
    </location>
</feature>